<feature type="signal peptide" evidence="3">
    <location>
        <begin position="1"/>
        <end position="26"/>
    </location>
</feature>
<proteinExistence type="inferred from homology"/>
<dbReference type="GO" id="GO:0009002">
    <property type="term" value="F:serine-type D-Ala-D-Ala carboxypeptidase activity"/>
    <property type="evidence" value="ECO:0007669"/>
    <property type="project" value="UniProtKB-EC"/>
</dbReference>
<evidence type="ECO:0000256" key="2">
    <source>
        <dbReference type="ARBA" id="ARBA00022801"/>
    </source>
</evidence>
<dbReference type="GO" id="GO:0006508">
    <property type="term" value="P:proteolysis"/>
    <property type="evidence" value="ECO:0007669"/>
    <property type="project" value="InterPro"/>
</dbReference>
<keyword evidence="5" id="KW-1185">Reference proteome</keyword>
<keyword evidence="3" id="KW-0732">Signal</keyword>
<feature type="chain" id="PRO_5036995225" evidence="3">
    <location>
        <begin position="27"/>
        <end position="497"/>
    </location>
</feature>
<comment type="similarity">
    <text evidence="1">Belongs to the peptidase S13 family.</text>
</comment>
<name>A0A975PMC0_9RHOB</name>
<evidence type="ECO:0000256" key="1">
    <source>
        <dbReference type="ARBA" id="ARBA00006096"/>
    </source>
</evidence>
<dbReference type="PRINTS" id="PR00922">
    <property type="entry name" value="DADACBPTASE3"/>
</dbReference>
<dbReference type="PROSITE" id="PS51318">
    <property type="entry name" value="TAT"/>
    <property type="match status" value="1"/>
</dbReference>
<dbReference type="InterPro" id="IPR000667">
    <property type="entry name" value="Peptidase_S13"/>
</dbReference>
<dbReference type="Gene3D" id="3.40.710.10">
    <property type="entry name" value="DD-peptidase/beta-lactamase superfamily"/>
    <property type="match status" value="2"/>
</dbReference>
<dbReference type="PANTHER" id="PTHR30023">
    <property type="entry name" value="D-ALANYL-D-ALANINE CARBOXYPEPTIDASE"/>
    <property type="match status" value="1"/>
</dbReference>
<reference evidence="4" key="1">
    <citation type="submission" date="2021-04" db="EMBL/GenBank/DDBJ databases">
        <title>Complete genome sequence for Sulfitobacter sp. strain JK7-1.</title>
        <authorList>
            <person name="Park S.-J."/>
        </authorList>
    </citation>
    <scope>NUCLEOTIDE SEQUENCE</scope>
    <source>
        <strain evidence="4">JK7-1</strain>
    </source>
</reference>
<dbReference type="InterPro" id="IPR006311">
    <property type="entry name" value="TAT_signal"/>
</dbReference>
<gene>
    <name evidence="4" type="primary">dacB</name>
    <name evidence="4" type="ORF">KDD17_00825</name>
</gene>
<dbReference type="GO" id="GO:0000270">
    <property type="term" value="P:peptidoglycan metabolic process"/>
    <property type="evidence" value="ECO:0007669"/>
    <property type="project" value="TreeGrafter"/>
</dbReference>
<dbReference type="InterPro" id="IPR012338">
    <property type="entry name" value="Beta-lactam/transpept-like"/>
</dbReference>
<evidence type="ECO:0000313" key="5">
    <source>
        <dbReference type="Proteomes" id="UP000683291"/>
    </source>
</evidence>
<keyword evidence="4" id="KW-0645">Protease</keyword>
<dbReference type="Pfam" id="PF02113">
    <property type="entry name" value="Peptidase_S13"/>
    <property type="match status" value="1"/>
</dbReference>
<sequence>MAQEYSRRRFLGAAAAWPVMAGVVHAAPPAASLRPVLRGEDFFKRAVRSVDEILREAKLSGDVSFAVADAATGLRLEQRTAGVAQPPASVAKALTALYALDALGPTHRFETRLMTTGGIVDGVVQGDLILAGGGDPTLDTDRLAGMAAQLKALGVTGVKGAFKVFDKALPRLDRIDPEQPDQVGYNPGVSGLALNYNRVHFEWKRGGNGYAVTMDGRSERLRPAVRFAAMRVVDRQSPIYTYADGEGRDNWTVARPALGNGGARWLPVRKPGLYAAEVFAVLAGAEGIALGVPGFVDTLPEADAIVTDRSRDLRTIAREMLKWSTNLTAEMLGLAATRARGVEVDTLKASAAQMNAWAQTALGMEAPALVDHSGLGDDSLLSTADMVTALVQVRDTGLRDILKPIAMRDENRRVIQDHPIRVDAKTGTLNFVSTLAGYLTGPDGTEMAFAIFTADPAIRATITRAEREGPAGGRTWNRRSKRLQQALIERWGVLYGA</sequence>
<organism evidence="4 5">
    <name type="scientific">Sulfitobacter albidus</name>
    <dbReference type="NCBI Taxonomy" id="2829501"/>
    <lineage>
        <taxon>Bacteria</taxon>
        <taxon>Pseudomonadati</taxon>
        <taxon>Pseudomonadota</taxon>
        <taxon>Alphaproteobacteria</taxon>
        <taxon>Rhodobacterales</taxon>
        <taxon>Roseobacteraceae</taxon>
        <taxon>Sulfitobacter</taxon>
    </lineage>
</organism>
<dbReference type="SUPFAM" id="SSF56601">
    <property type="entry name" value="beta-lactamase/transpeptidase-like"/>
    <property type="match status" value="1"/>
</dbReference>
<dbReference type="NCBIfam" id="TIGR00666">
    <property type="entry name" value="PBP4"/>
    <property type="match status" value="1"/>
</dbReference>
<dbReference type="EC" id="3.4.16.4" evidence="4"/>
<dbReference type="Gene3D" id="3.50.80.20">
    <property type="entry name" value="D-Ala-D-Ala carboxypeptidase C, peptidase S13"/>
    <property type="match status" value="1"/>
</dbReference>
<dbReference type="KEGG" id="sual:KDD17_00825"/>
<dbReference type="EMBL" id="CP073581">
    <property type="protein sequence ID" value="QUJ76652.1"/>
    <property type="molecule type" value="Genomic_DNA"/>
</dbReference>
<evidence type="ECO:0000313" key="4">
    <source>
        <dbReference type="EMBL" id="QUJ76652.1"/>
    </source>
</evidence>
<dbReference type="RefSeq" id="WP_212704849.1">
    <property type="nucleotide sequence ID" value="NZ_CP073581.1"/>
</dbReference>
<accession>A0A975PMC0</accession>
<keyword evidence="4" id="KW-0121">Carboxypeptidase</keyword>
<dbReference type="Proteomes" id="UP000683291">
    <property type="component" value="Chromosome 1"/>
</dbReference>
<keyword evidence="2 4" id="KW-0378">Hydrolase</keyword>
<protein>
    <submittedName>
        <fullName evidence="4">D-alanyl-D-alanine carboxypeptidase/D-alanyl-D-alanine-endopeptidase</fullName>
        <ecNumber evidence="4">3.4.16.4</ecNumber>
    </submittedName>
</protein>
<evidence type="ECO:0000256" key="3">
    <source>
        <dbReference type="SAM" id="SignalP"/>
    </source>
</evidence>
<dbReference type="AlphaFoldDB" id="A0A975PMC0"/>
<dbReference type="PANTHER" id="PTHR30023:SF0">
    <property type="entry name" value="PENICILLIN-SENSITIVE CARBOXYPEPTIDASE A"/>
    <property type="match status" value="1"/>
</dbReference>